<accession>A0ABQ8CZ70</accession>
<protein>
    <submittedName>
        <fullName evidence="4">Uncharacterized protein</fullName>
    </submittedName>
</protein>
<comment type="caution">
    <text evidence="4">The sequence shown here is derived from an EMBL/GenBank/DDBJ whole genome shotgun (WGS) entry which is preliminary data.</text>
</comment>
<dbReference type="InterPro" id="IPR002213">
    <property type="entry name" value="UDP_glucos_trans"/>
</dbReference>
<gene>
    <name evidence="4" type="ORF">HID58_022407</name>
</gene>
<keyword evidence="5" id="KW-1185">Reference proteome</keyword>
<name>A0ABQ8CZ70_BRANA</name>
<dbReference type="Gene3D" id="3.40.50.2000">
    <property type="entry name" value="Glycogen Phosphorylase B"/>
    <property type="match status" value="6"/>
</dbReference>
<dbReference type="PANTHER" id="PTHR11926">
    <property type="entry name" value="GLUCOSYL/GLUCURONOSYL TRANSFERASES"/>
    <property type="match status" value="1"/>
</dbReference>
<evidence type="ECO:0000313" key="4">
    <source>
        <dbReference type="EMBL" id="KAH0922389.1"/>
    </source>
</evidence>
<evidence type="ECO:0000256" key="1">
    <source>
        <dbReference type="ARBA" id="ARBA00009995"/>
    </source>
</evidence>
<dbReference type="Pfam" id="PF00201">
    <property type="entry name" value="UDPGT"/>
    <property type="match status" value="2"/>
</dbReference>
<proteinExistence type="inferred from homology"/>
<keyword evidence="3" id="KW-0808">Transferase</keyword>
<comment type="similarity">
    <text evidence="1">Belongs to the UDP-glycosyltransferase family.</text>
</comment>
<organism evidence="4 5">
    <name type="scientific">Brassica napus</name>
    <name type="common">Rape</name>
    <dbReference type="NCBI Taxonomy" id="3708"/>
    <lineage>
        <taxon>Eukaryota</taxon>
        <taxon>Viridiplantae</taxon>
        <taxon>Streptophyta</taxon>
        <taxon>Embryophyta</taxon>
        <taxon>Tracheophyta</taxon>
        <taxon>Spermatophyta</taxon>
        <taxon>Magnoliopsida</taxon>
        <taxon>eudicotyledons</taxon>
        <taxon>Gunneridae</taxon>
        <taxon>Pentapetalae</taxon>
        <taxon>rosids</taxon>
        <taxon>malvids</taxon>
        <taxon>Brassicales</taxon>
        <taxon>Brassicaceae</taxon>
        <taxon>Brassiceae</taxon>
        <taxon>Brassica</taxon>
    </lineage>
</organism>
<reference evidence="4 5" key="1">
    <citation type="submission" date="2021-05" db="EMBL/GenBank/DDBJ databases">
        <title>Genome Assembly of Synthetic Allotetraploid Brassica napus Reveals Homoeologous Exchanges between Subgenomes.</title>
        <authorList>
            <person name="Davis J.T."/>
        </authorList>
    </citation>
    <scope>NUCLEOTIDE SEQUENCE [LARGE SCALE GENOMIC DNA]</scope>
    <source>
        <strain evidence="5">cv. Da-Ae</strain>
        <tissue evidence="4">Seedling</tissue>
    </source>
</reference>
<dbReference type="CDD" id="cd03784">
    <property type="entry name" value="GT1_Gtf-like"/>
    <property type="match status" value="2"/>
</dbReference>
<evidence type="ECO:0000256" key="2">
    <source>
        <dbReference type="ARBA" id="ARBA00022676"/>
    </source>
</evidence>
<evidence type="ECO:0000256" key="3">
    <source>
        <dbReference type="ARBA" id="ARBA00022679"/>
    </source>
</evidence>
<dbReference type="EMBL" id="JAGKQM010000006">
    <property type="protein sequence ID" value="KAH0922389.1"/>
    <property type="molecule type" value="Genomic_DNA"/>
</dbReference>
<keyword evidence="2" id="KW-0328">Glycosyltransferase</keyword>
<evidence type="ECO:0000313" key="5">
    <source>
        <dbReference type="Proteomes" id="UP000824890"/>
    </source>
</evidence>
<dbReference type="Proteomes" id="UP000824890">
    <property type="component" value="Unassembled WGS sequence"/>
</dbReference>
<dbReference type="SUPFAM" id="SSF53756">
    <property type="entry name" value="UDP-Glycosyltransferase/glycogen phosphorylase"/>
    <property type="match status" value="3"/>
</dbReference>
<sequence>MEMEKGEAMGKKREKRRIVLVPLTLHGHITPILQLGKALSLKGFSITVFQGQFNRVNTSSPHYSGFQFLDVTGSLPESELMRLSPVEFLMKQNKMSEANFKTCIAEEYKLPSFIFTAASATHKACQSCRVVNKRTGSGIILNTASCLESSSLSWMQRELGIPMPFQGEQKLNAMYLESVWRIGIQLGGEVERGKVERAVKRLIVDKEVKAMEKIAEKRRIVLVPFPAQGHITPMMQLGQALSFKGFSITVAQGAYNQVSSSQHFPTFQFVTIPESVPVYQKESLGLVEFLMKLNKNSEARFKDCVAELLLQNGNDIACIIYDELMYFSEAAAKEFKIPSVILSTASATNHACGCVLSKLNAEKFLIDIEDPEVQDKVVENLDPLRYKNLPISGMGPLDRFLEICREVFNKRTASAVIINTASCLESSSLSWLKQELNIPVFPLGPLHITASANSSLLEEDRSCIEWLNKQVPRSVIYISFGSKAQMEAKEVMEMAWGLCDSNQPFLWVISESLPEEVSKIVLEKGYIVKWAPQKEVLGHPAVGGLWSHCGWNSTLESIVEGVPMICRPFKGEQKLNAIYVESVWRIGFQLQGEVERAGVERAVKRLIVDGEVAGMRERALVLKEKLKASVRIGGSSYKALDELAKYLKTEILAKIHQLHVLKNGGKTGEEKASVAQGHISPMMQLAKALHLKGFSITVAQTKFSYFSPQDDFTDFQFITIPESLPESDLENLGQILLALKLNKECHVGFKECLGQLLLQHGNDISCVIYDEFLYFAEAAAKEFNIPSVIFSTTSATAFLCRSVFDKFLNEFKEKQDELVPEFHPLRYRDFPDSRRAPLESITELYRNAVDKRTASSVIINTSSCLESSSLFCLQESLEIPVYPIGPLHMVASAPTSLLEEDTSCIEWLNKQKQNSVIFVGLGSLALMEINEVMEMVSGLAASNQNFLWVIRPGSIRGSGWLESLPEEFSDIVLDKGYIVKWAPQKEVLAHPAVGGFWSHCGWNSTLESLGEGVPMISKPFTGDQKVNARYLECVWKIGMQVEGDLDRGAVERAVRRLMVGGEGEEMRKRAVTLKEKLRRSVRSGGSSHNSLEEFVNFLRTL</sequence>
<dbReference type="PANTHER" id="PTHR11926:SF1386">
    <property type="entry name" value="BNACNNG37570D PROTEIN"/>
    <property type="match status" value="1"/>
</dbReference>